<organism evidence="1 2">
    <name type="scientific">Dryococelus australis</name>
    <dbReference type="NCBI Taxonomy" id="614101"/>
    <lineage>
        <taxon>Eukaryota</taxon>
        <taxon>Metazoa</taxon>
        <taxon>Ecdysozoa</taxon>
        <taxon>Arthropoda</taxon>
        <taxon>Hexapoda</taxon>
        <taxon>Insecta</taxon>
        <taxon>Pterygota</taxon>
        <taxon>Neoptera</taxon>
        <taxon>Polyneoptera</taxon>
        <taxon>Phasmatodea</taxon>
        <taxon>Verophasmatodea</taxon>
        <taxon>Anareolatae</taxon>
        <taxon>Phasmatidae</taxon>
        <taxon>Eurycanthinae</taxon>
        <taxon>Dryococelus</taxon>
    </lineage>
</organism>
<proteinExistence type="predicted"/>
<name>A0ABQ9I2E1_9NEOP</name>
<gene>
    <name evidence="1" type="ORF">PR048_010300</name>
</gene>
<evidence type="ECO:0000313" key="1">
    <source>
        <dbReference type="EMBL" id="KAJ8890791.1"/>
    </source>
</evidence>
<dbReference type="Proteomes" id="UP001159363">
    <property type="component" value="Chromosome 3"/>
</dbReference>
<evidence type="ECO:0000313" key="2">
    <source>
        <dbReference type="Proteomes" id="UP001159363"/>
    </source>
</evidence>
<accession>A0ABQ9I2E1</accession>
<keyword evidence="2" id="KW-1185">Reference proteome</keyword>
<evidence type="ECO:0008006" key="3">
    <source>
        <dbReference type="Google" id="ProtNLM"/>
    </source>
</evidence>
<comment type="caution">
    <text evidence="1">The sequence shown here is derived from an EMBL/GenBank/DDBJ whole genome shotgun (WGS) entry which is preliminary data.</text>
</comment>
<protein>
    <recommendedName>
        <fullName evidence="3">DUF4371 domain-containing protein</fullName>
    </recommendedName>
</protein>
<dbReference type="EMBL" id="JARBHB010000003">
    <property type="protein sequence ID" value="KAJ8890791.1"/>
    <property type="molecule type" value="Genomic_DNA"/>
</dbReference>
<sequence length="151" mass="17039">MLEVSSAVFFFLGAGDFPTVITLREKYVPLVAKEGFATVKAEVVGKFITVLADDTRDKRGNYNSVLTFVSDGAHMSKCCECLQVIFGDALHYWKILVEFNPVVIKLKAAFQNTRKRKHLYTQFLTERYPRKLSSFLCLYSLSGTAGCMCQE</sequence>
<reference evidence="1 2" key="1">
    <citation type="submission" date="2023-02" db="EMBL/GenBank/DDBJ databases">
        <title>LHISI_Scaffold_Assembly.</title>
        <authorList>
            <person name="Stuart O.P."/>
            <person name="Cleave R."/>
            <person name="Magrath M.J.L."/>
            <person name="Mikheyev A.S."/>
        </authorList>
    </citation>
    <scope>NUCLEOTIDE SEQUENCE [LARGE SCALE GENOMIC DNA]</scope>
    <source>
        <strain evidence="1">Daus_M_001</strain>
        <tissue evidence="1">Leg muscle</tissue>
    </source>
</reference>